<dbReference type="Proteomes" id="UP000198131">
    <property type="component" value="Unassembled WGS sequence"/>
</dbReference>
<accession>A0A212UBS2</accession>
<dbReference type="EMBL" id="FYEW01000002">
    <property type="protein sequence ID" value="SNC75685.1"/>
    <property type="molecule type" value="Genomic_DNA"/>
</dbReference>
<evidence type="ECO:0000256" key="1">
    <source>
        <dbReference type="SAM" id="SignalP"/>
    </source>
</evidence>
<evidence type="ECO:0000313" key="2">
    <source>
        <dbReference type="EMBL" id="SNC75685.1"/>
    </source>
</evidence>
<organism evidence="2 3">
    <name type="scientific">Hymenobacter gelipurpurascens</name>
    <dbReference type="NCBI Taxonomy" id="89968"/>
    <lineage>
        <taxon>Bacteria</taxon>
        <taxon>Pseudomonadati</taxon>
        <taxon>Bacteroidota</taxon>
        <taxon>Cytophagia</taxon>
        <taxon>Cytophagales</taxon>
        <taxon>Hymenobacteraceae</taxon>
        <taxon>Hymenobacter</taxon>
    </lineage>
</organism>
<protein>
    <recommendedName>
        <fullName evidence="4">DUF5683 domain-containing protein</fullName>
    </recommendedName>
</protein>
<keyword evidence="1" id="KW-0732">Signal</keyword>
<evidence type="ECO:0008006" key="4">
    <source>
        <dbReference type="Google" id="ProtNLM"/>
    </source>
</evidence>
<sequence length="207" mass="23046">MPLLMKSAIFGSARRFAFVLPFVFGSLAAHAQQAPTTIIRLSPEDRERGLNGVQKNFFFTTGLQGKPSDYQSAGFFGQKLRPYLAGNEEALDNLNRYRRQKWLFLAERLTFVSAVGLYSQQVLAKTEYQQYHNNTQKVAVGVAAASLLSNIFISRHTNEHIQRAIEAHNAGLPAARTGMLQQLRPSALGLSASQTGQPLLALRWNLR</sequence>
<gene>
    <name evidence="2" type="ORF">SAMN06265337_3002</name>
</gene>
<name>A0A212UBS2_9BACT</name>
<feature type="chain" id="PRO_5012262121" description="DUF5683 domain-containing protein" evidence="1">
    <location>
        <begin position="32"/>
        <end position="207"/>
    </location>
</feature>
<keyword evidence="3" id="KW-1185">Reference proteome</keyword>
<proteinExistence type="predicted"/>
<reference evidence="3" key="1">
    <citation type="submission" date="2017-06" db="EMBL/GenBank/DDBJ databases">
        <authorList>
            <person name="Varghese N."/>
            <person name="Submissions S."/>
        </authorList>
    </citation>
    <scope>NUCLEOTIDE SEQUENCE [LARGE SCALE GENOMIC DNA]</scope>
    <source>
        <strain evidence="3">DSM 11116</strain>
    </source>
</reference>
<evidence type="ECO:0000313" key="3">
    <source>
        <dbReference type="Proteomes" id="UP000198131"/>
    </source>
</evidence>
<dbReference type="AlphaFoldDB" id="A0A212UBS2"/>
<feature type="signal peptide" evidence="1">
    <location>
        <begin position="1"/>
        <end position="31"/>
    </location>
</feature>